<feature type="transmembrane region" description="Helical" evidence="1">
    <location>
        <begin position="121"/>
        <end position="139"/>
    </location>
</feature>
<dbReference type="Pfam" id="PF10325">
    <property type="entry name" value="7TM_GPCR_Srz"/>
    <property type="match status" value="1"/>
</dbReference>
<dbReference type="Proteomes" id="UP000008068">
    <property type="component" value="Unassembled WGS sequence"/>
</dbReference>
<name>G0NTM0_CAEBE</name>
<evidence type="ECO:0000313" key="2">
    <source>
        <dbReference type="EMBL" id="EGT37262.1"/>
    </source>
</evidence>
<gene>
    <name evidence="2" type="ORF">CAEBREN_07004</name>
</gene>
<proteinExistence type="predicted"/>
<evidence type="ECO:0000256" key="1">
    <source>
        <dbReference type="SAM" id="Phobius"/>
    </source>
</evidence>
<dbReference type="OMA" id="QIAISHI"/>
<dbReference type="PANTHER" id="PTHR31720">
    <property type="entry name" value="SERPENTINE RECEPTOR, CLASS Z-RELATED"/>
    <property type="match status" value="1"/>
</dbReference>
<evidence type="ECO:0000313" key="3">
    <source>
        <dbReference type="Proteomes" id="UP000008068"/>
    </source>
</evidence>
<dbReference type="EMBL" id="GL379944">
    <property type="protein sequence ID" value="EGT37262.1"/>
    <property type="molecule type" value="Genomic_DNA"/>
</dbReference>
<dbReference type="STRING" id="135651.G0NTM0"/>
<dbReference type="AlphaFoldDB" id="G0NTM0"/>
<protein>
    <submittedName>
        <fullName evidence="2">Uncharacterized protein</fullName>
    </submittedName>
</protein>
<dbReference type="HOGENOM" id="CLU_056063_3_0_1"/>
<keyword evidence="1" id="KW-0472">Membrane</keyword>
<organism evidence="3">
    <name type="scientific">Caenorhabditis brenneri</name>
    <name type="common">Nematode worm</name>
    <dbReference type="NCBI Taxonomy" id="135651"/>
    <lineage>
        <taxon>Eukaryota</taxon>
        <taxon>Metazoa</taxon>
        <taxon>Ecdysozoa</taxon>
        <taxon>Nematoda</taxon>
        <taxon>Chromadorea</taxon>
        <taxon>Rhabditida</taxon>
        <taxon>Rhabditina</taxon>
        <taxon>Rhabditomorpha</taxon>
        <taxon>Rhabditoidea</taxon>
        <taxon>Rhabditidae</taxon>
        <taxon>Peloderinae</taxon>
        <taxon>Caenorhabditis</taxon>
    </lineage>
</organism>
<feature type="transmembrane region" description="Helical" evidence="1">
    <location>
        <begin position="5"/>
        <end position="24"/>
    </location>
</feature>
<keyword evidence="3" id="KW-1185">Reference proteome</keyword>
<dbReference type="InterPro" id="IPR018817">
    <property type="entry name" value="7TM_GPCR_serpentine_rcpt_Srz"/>
</dbReference>
<dbReference type="PANTHER" id="PTHR31720:SF12">
    <property type="entry name" value="SERPENTINE RECEPTOR, CLASS T-RELATED"/>
    <property type="match status" value="1"/>
</dbReference>
<reference evidence="3" key="1">
    <citation type="submission" date="2011-07" db="EMBL/GenBank/DDBJ databases">
        <authorList>
            <consortium name="Caenorhabditis brenneri Sequencing and Analysis Consortium"/>
            <person name="Wilson R.K."/>
        </authorList>
    </citation>
    <scope>NUCLEOTIDE SEQUENCE [LARGE SCALE GENOMIC DNA]</scope>
    <source>
        <strain evidence="3">PB2801</strain>
    </source>
</reference>
<keyword evidence="1" id="KW-1133">Transmembrane helix</keyword>
<dbReference type="InParanoid" id="G0NTM0"/>
<feature type="transmembrane region" description="Helical" evidence="1">
    <location>
        <begin position="79"/>
        <end position="101"/>
    </location>
</feature>
<sequence length="275" mass="32332">MNHFYYTTCIAYFCVPFVLVDAFYKKIGNGFKVNNYWLVVLFGNYNSVHHIILSLLSIQRFILYFWQGIGNLIDLKKKSMGWLLFLLYFGFTAKNIVFFMIINSEFVLTLDLSRTMIYERLIIYSILCISSLLYIPVVIDLRRNAHLSSVVKNRPHQYILYQTFLTITTKMVESTKKQLDKNLHFQFMISFSFFQNSDGLENDLLVLNSLVALEMISTPSLIQFSYLICNKRNLDDLRKRLSLKKIVQRIFRPNYSNQINPSRTGTNNTIVRNVL</sequence>
<keyword evidence="1" id="KW-0812">Transmembrane</keyword>
<accession>G0NTM0</accession>